<organism evidence="10 11">
    <name type="scientific">Mytilus galloprovincialis</name>
    <name type="common">Mediterranean mussel</name>
    <dbReference type="NCBI Taxonomy" id="29158"/>
    <lineage>
        <taxon>Eukaryota</taxon>
        <taxon>Metazoa</taxon>
        <taxon>Spiralia</taxon>
        <taxon>Lophotrochozoa</taxon>
        <taxon>Mollusca</taxon>
        <taxon>Bivalvia</taxon>
        <taxon>Autobranchia</taxon>
        <taxon>Pteriomorphia</taxon>
        <taxon>Mytilida</taxon>
        <taxon>Mytiloidea</taxon>
        <taxon>Mytilidae</taxon>
        <taxon>Mytilinae</taxon>
        <taxon>Mytilus</taxon>
    </lineage>
</organism>
<name>A0A8B6G9N3_MYTGA</name>
<evidence type="ECO:0000256" key="2">
    <source>
        <dbReference type="ARBA" id="ARBA00007709"/>
    </source>
</evidence>
<dbReference type="Proteomes" id="UP000596742">
    <property type="component" value="Unassembled WGS sequence"/>
</dbReference>
<dbReference type="AlphaFoldDB" id="A0A8B6G9N3"/>
<dbReference type="InterPro" id="IPR024842">
    <property type="entry name" value="TRIQK"/>
</dbReference>
<keyword evidence="5" id="KW-0256">Endoplasmic reticulum</keyword>
<evidence type="ECO:0000256" key="7">
    <source>
        <dbReference type="ARBA" id="ARBA00023136"/>
    </source>
</evidence>
<dbReference type="PANTHER" id="PTHR20583:SF1">
    <property type="entry name" value="TRIPLE QXXK_R MOTIF-CONTAINING PROTEIN"/>
    <property type="match status" value="1"/>
</dbReference>
<evidence type="ECO:0000256" key="4">
    <source>
        <dbReference type="ARBA" id="ARBA00022692"/>
    </source>
</evidence>
<gene>
    <name evidence="10" type="ORF">MGAL_10B007729</name>
</gene>
<evidence type="ECO:0000256" key="3">
    <source>
        <dbReference type="ARBA" id="ARBA00014257"/>
    </source>
</evidence>
<evidence type="ECO:0000256" key="6">
    <source>
        <dbReference type="ARBA" id="ARBA00022989"/>
    </source>
</evidence>
<keyword evidence="11" id="KW-1185">Reference proteome</keyword>
<evidence type="ECO:0000256" key="1">
    <source>
        <dbReference type="ARBA" id="ARBA00004389"/>
    </source>
</evidence>
<protein>
    <recommendedName>
        <fullName evidence="3">Triple QxxK/R motif-containing protein</fullName>
    </recommendedName>
</protein>
<keyword evidence="7 9" id="KW-0472">Membrane</keyword>
<reference evidence="10" key="1">
    <citation type="submission" date="2018-11" db="EMBL/GenBank/DDBJ databases">
        <authorList>
            <person name="Alioto T."/>
            <person name="Alioto T."/>
        </authorList>
    </citation>
    <scope>NUCLEOTIDE SEQUENCE</scope>
</reference>
<keyword evidence="6 9" id="KW-1133">Transmembrane helix</keyword>
<comment type="subcellular location">
    <subcellularLocation>
        <location evidence="1">Endoplasmic reticulum membrane</location>
        <topology evidence="1">Single-pass membrane protein</topology>
    </subcellularLocation>
</comment>
<dbReference type="Pfam" id="PF15168">
    <property type="entry name" value="TRIQK"/>
    <property type="match status" value="1"/>
</dbReference>
<feature type="region of interest" description="Disordered" evidence="8">
    <location>
        <begin position="1"/>
        <end position="44"/>
    </location>
</feature>
<dbReference type="PANTHER" id="PTHR20583">
    <property type="entry name" value="TRIPLE QXXK/R MOTIF-CONTAINING PROTEIN"/>
    <property type="match status" value="1"/>
</dbReference>
<evidence type="ECO:0000313" key="11">
    <source>
        <dbReference type="Proteomes" id="UP000596742"/>
    </source>
</evidence>
<dbReference type="EMBL" id="UYJE01008073">
    <property type="protein sequence ID" value="VDI60838.1"/>
    <property type="molecule type" value="Genomic_DNA"/>
</dbReference>
<evidence type="ECO:0000256" key="8">
    <source>
        <dbReference type="SAM" id="MobiDB-lite"/>
    </source>
</evidence>
<dbReference type="GO" id="GO:0005789">
    <property type="term" value="C:endoplasmic reticulum membrane"/>
    <property type="evidence" value="ECO:0007669"/>
    <property type="project" value="UniProtKB-SubCell"/>
</dbReference>
<evidence type="ECO:0000313" key="10">
    <source>
        <dbReference type="EMBL" id="VDI60838.1"/>
    </source>
</evidence>
<feature type="compositionally biased region" description="Basic and acidic residues" evidence="8">
    <location>
        <begin position="16"/>
        <end position="44"/>
    </location>
</feature>
<keyword evidence="4 9" id="KW-0812">Transmembrane</keyword>
<comment type="similarity">
    <text evidence="2">Belongs to the TRIQK family.</text>
</comment>
<sequence length="80" mass="9001">MGKKDAAGVRAGPVDQYRKQIGKQDYKKSKKELKSQKQRAEKKNSAIGVKEVILVLLAFLAVMVAVYAFLFWQLSGKDEQ</sequence>
<comment type="caution">
    <text evidence="10">The sequence shown here is derived from an EMBL/GenBank/DDBJ whole genome shotgun (WGS) entry which is preliminary data.</text>
</comment>
<feature type="transmembrane region" description="Helical" evidence="9">
    <location>
        <begin position="52"/>
        <end position="74"/>
    </location>
</feature>
<proteinExistence type="inferred from homology"/>
<evidence type="ECO:0000256" key="9">
    <source>
        <dbReference type="SAM" id="Phobius"/>
    </source>
</evidence>
<evidence type="ECO:0000256" key="5">
    <source>
        <dbReference type="ARBA" id="ARBA00022824"/>
    </source>
</evidence>
<accession>A0A8B6G9N3</accession>